<organism evidence="1 2">
    <name type="scientific">Streptomyces cinnamoneus</name>
    <name type="common">Streptoverticillium cinnamoneum</name>
    <dbReference type="NCBI Taxonomy" id="53446"/>
    <lineage>
        <taxon>Bacteria</taxon>
        <taxon>Bacillati</taxon>
        <taxon>Actinomycetota</taxon>
        <taxon>Actinomycetes</taxon>
        <taxon>Kitasatosporales</taxon>
        <taxon>Streptomycetaceae</taxon>
        <taxon>Streptomyces</taxon>
        <taxon>Streptomyces cinnamoneus group</taxon>
    </lineage>
</organism>
<dbReference type="Gene3D" id="3.30.530.20">
    <property type="match status" value="1"/>
</dbReference>
<reference evidence="1" key="1">
    <citation type="journal article" date="2014" name="Int. J. Syst. Evol. Microbiol.">
        <title>Complete genome sequence of Corynebacterium casei LMG S-19264T (=DSM 44701T), isolated from a smear-ripened cheese.</title>
        <authorList>
            <consortium name="US DOE Joint Genome Institute (JGI-PGF)"/>
            <person name="Walter F."/>
            <person name="Albersmeier A."/>
            <person name="Kalinowski J."/>
            <person name="Ruckert C."/>
        </authorList>
    </citation>
    <scope>NUCLEOTIDE SEQUENCE</scope>
    <source>
        <strain evidence="1">JCM 4633</strain>
    </source>
</reference>
<name>A0A918U0S2_STRCJ</name>
<gene>
    <name evidence="1" type="ORF">GCM10010507_59090</name>
</gene>
<protein>
    <recommendedName>
        <fullName evidence="3">Immediate-early protein 2</fullName>
    </recommendedName>
</protein>
<reference evidence="1" key="2">
    <citation type="submission" date="2020-09" db="EMBL/GenBank/DDBJ databases">
        <authorList>
            <person name="Sun Q."/>
            <person name="Ohkuma M."/>
        </authorList>
    </citation>
    <scope>NUCLEOTIDE SEQUENCE</scope>
    <source>
        <strain evidence="1">JCM 4633</strain>
    </source>
</reference>
<dbReference type="EMBL" id="BMVB01000035">
    <property type="protein sequence ID" value="GHC72164.1"/>
    <property type="molecule type" value="Genomic_DNA"/>
</dbReference>
<dbReference type="RefSeq" id="WP_190113007.1">
    <property type="nucleotide sequence ID" value="NZ_BMVB01000035.1"/>
</dbReference>
<proteinExistence type="predicted"/>
<accession>A0A918U0S2</accession>
<comment type="caution">
    <text evidence="1">The sequence shown here is derived from an EMBL/GenBank/DDBJ whole genome shotgun (WGS) entry which is preliminary data.</text>
</comment>
<evidence type="ECO:0000313" key="2">
    <source>
        <dbReference type="Proteomes" id="UP000646244"/>
    </source>
</evidence>
<dbReference type="Proteomes" id="UP000646244">
    <property type="component" value="Unassembled WGS sequence"/>
</dbReference>
<dbReference type="SUPFAM" id="SSF55961">
    <property type="entry name" value="Bet v1-like"/>
    <property type="match status" value="1"/>
</dbReference>
<sequence>MTPFLVRHRSRSSTGEAWRRLTDWERHADHVPLTRIVVTTTPPTGVGTRFVARTGAGRAVVDDIMEVVRWQPPSDATPGRCRLEKRGAVITGWAELEVGPDGTGSYVIWREALRVKGQPRLADPLMNRCGRLVFGRVVRRLLGE</sequence>
<evidence type="ECO:0000313" key="1">
    <source>
        <dbReference type="EMBL" id="GHC72164.1"/>
    </source>
</evidence>
<dbReference type="InterPro" id="IPR023393">
    <property type="entry name" value="START-like_dom_sf"/>
</dbReference>
<dbReference type="AlphaFoldDB" id="A0A918U0S2"/>
<evidence type="ECO:0008006" key="3">
    <source>
        <dbReference type="Google" id="ProtNLM"/>
    </source>
</evidence>